<dbReference type="Proteomes" id="UP000622533">
    <property type="component" value="Unassembled WGS sequence"/>
</dbReference>
<dbReference type="InterPro" id="IPR035093">
    <property type="entry name" value="RelE/ParE_toxin_dom_sf"/>
</dbReference>
<dbReference type="EMBL" id="JADEXS010000701">
    <property type="protein sequence ID" value="MBE9026826.1"/>
    <property type="molecule type" value="Genomic_DNA"/>
</dbReference>
<comment type="similarity">
    <text evidence="1">Belongs to the RelE toxin family.</text>
</comment>
<gene>
    <name evidence="3" type="ORF">IQ276_31735</name>
</gene>
<dbReference type="PANTHER" id="PTHR35601:SF1">
    <property type="entry name" value="TOXIN RELE"/>
    <property type="match status" value="1"/>
</dbReference>
<name>A0A8J6ZWY2_DESMC</name>
<dbReference type="Pfam" id="PF05016">
    <property type="entry name" value="ParE_toxin"/>
    <property type="match status" value="1"/>
</dbReference>
<evidence type="ECO:0000313" key="3">
    <source>
        <dbReference type="EMBL" id="MBE9026826.1"/>
    </source>
</evidence>
<dbReference type="AlphaFoldDB" id="A0A8J6ZWY2"/>
<evidence type="ECO:0000313" key="4">
    <source>
        <dbReference type="Proteomes" id="UP000622533"/>
    </source>
</evidence>
<dbReference type="PANTHER" id="PTHR35601">
    <property type="entry name" value="TOXIN RELE"/>
    <property type="match status" value="1"/>
</dbReference>
<reference evidence="3" key="1">
    <citation type="submission" date="2020-10" db="EMBL/GenBank/DDBJ databases">
        <authorList>
            <person name="Castelo-Branco R."/>
            <person name="Eusebio N."/>
            <person name="Adriana R."/>
            <person name="Vieira A."/>
            <person name="Brugerolle De Fraissinette N."/>
            <person name="Rezende De Castro R."/>
            <person name="Schneider M.P."/>
            <person name="Vasconcelos V."/>
            <person name="Leao P.N."/>
        </authorList>
    </citation>
    <scope>NUCLEOTIDE SEQUENCE</scope>
    <source>
        <strain evidence="3">LEGE 12446</strain>
    </source>
</reference>
<keyword evidence="2" id="KW-1277">Toxin-antitoxin system</keyword>
<dbReference type="InterPro" id="IPR007712">
    <property type="entry name" value="RelE/ParE_toxin"/>
</dbReference>
<sequence>MSTRAAKELKKLSADIRDRFNDKILALAENTRPSGVVKLENADNKYRIRVGNYSILYEIQDEVLIIKVVRLGHRRDVYQDE</sequence>
<evidence type="ECO:0000256" key="2">
    <source>
        <dbReference type="ARBA" id="ARBA00022649"/>
    </source>
</evidence>
<organism evidence="3 4">
    <name type="scientific">Desmonostoc muscorum LEGE 12446</name>
    <dbReference type="NCBI Taxonomy" id="1828758"/>
    <lineage>
        <taxon>Bacteria</taxon>
        <taxon>Bacillati</taxon>
        <taxon>Cyanobacteriota</taxon>
        <taxon>Cyanophyceae</taxon>
        <taxon>Nostocales</taxon>
        <taxon>Nostocaceae</taxon>
        <taxon>Desmonostoc</taxon>
    </lineage>
</organism>
<keyword evidence="4" id="KW-1185">Reference proteome</keyword>
<proteinExistence type="inferred from homology"/>
<dbReference type="SUPFAM" id="SSF143011">
    <property type="entry name" value="RelE-like"/>
    <property type="match status" value="1"/>
</dbReference>
<dbReference type="Gene3D" id="3.30.2310.20">
    <property type="entry name" value="RelE-like"/>
    <property type="match status" value="1"/>
</dbReference>
<dbReference type="RefSeq" id="WP_193923477.1">
    <property type="nucleotide sequence ID" value="NZ_JADEXS020000001.1"/>
</dbReference>
<protein>
    <submittedName>
        <fullName evidence="3">Type II toxin-antitoxin system RelE/ParE family toxin</fullName>
    </submittedName>
</protein>
<accession>A0A8J6ZWY2</accession>
<evidence type="ECO:0000256" key="1">
    <source>
        <dbReference type="ARBA" id="ARBA00006226"/>
    </source>
</evidence>
<comment type="caution">
    <text evidence="3">The sequence shown here is derived from an EMBL/GenBank/DDBJ whole genome shotgun (WGS) entry which is preliminary data.</text>
</comment>